<dbReference type="RefSeq" id="XP_038049120.1">
    <property type="nucleotide sequence ID" value="XM_038193192.1"/>
</dbReference>
<accession>A0A913ZDT8</accession>
<feature type="compositionally biased region" description="Acidic residues" evidence="1">
    <location>
        <begin position="507"/>
        <end position="516"/>
    </location>
</feature>
<reference evidence="2" key="1">
    <citation type="submission" date="2022-11" db="UniProtKB">
        <authorList>
            <consortium name="EnsemblMetazoa"/>
        </authorList>
    </citation>
    <scope>IDENTIFICATION</scope>
</reference>
<feature type="compositionally biased region" description="Polar residues" evidence="1">
    <location>
        <begin position="482"/>
        <end position="506"/>
    </location>
</feature>
<dbReference type="RefSeq" id="XP_038049110.1">
    <property type="nucleotide sequence ID" value="XM_038193182.1"/>
</dbReference>
<protein>
    <submittedName>
        <fullName evidence="2">Uncharacterized protein</fullName>
    </submittedName>
</protein>
<feature type="region of interest" description="Disordered" evidence="1">
    <location>
        <begin position="170"/>
        <end position="194"/>
    </location>
</feature>
<dbReference type="GeneID" id="119722831"/>
<dbReference type="EnsemblMetazoa" id="XM_038193182.1">
    <property type="protein sequence ID" value="XP_038049110.1"/>
    <property type="gene ID" value="LOC119722820"/>
</dbReference>
<evidence type="ECO:0000313" key="2">
    <source>
        <dbReference type="EnsemblMetazoa" id="XP_038049120.1"/>
    </source>
</evidence>
<dbReference type="OrthoDB" id="10048500at2759"/>
<dbReference type="Proteomes" id="UP000887568">
    <property type="component" value="Unplaced"/>
</dbReference>
<feature type="region of interest" description="Disordered" evidence="1">
    <location>
        <begin position="1"/>
        <end position="20"/>
    </location>
</feature>
<dbReference type="AlphaFoldDB" id="A0A913ZDT8"/>
<evidence type="ECO:0000256" key="1">
    <source>
        <dbReference type="SAM" id="MobiDB-lite"/>
    </source>
</evidence>
<feature type="region of interest" description="Disordered" evidence="1">
    <location>
        <begin position="295"/>
        <end position="332"/>
    </location>
</feature>
<feature type="region of interest" description="Disordered" evidence="1">
    <location>
        <begin position="454"/>
        <end position="516"/>
    </location>
</feature>
<feature type="compositionally biased region" description="Basic residues" evidence="1">
    <location>
        <begin position="357"/>
        <end position="368"/>
    </location>
</feature>
<feature type="region of interest" description="Disordered" evidence="1">
    <location>
        <begin position="80"/>
        <end position="123"/>
    </location>
</feature>
<sequence length="516" mass="58316">MLVTGNVSPRTRRRTDHTPRGLRSMTQIKRVTSTKVAPFRSPPRDVYFSIEKSIPHGDHEVRTRPNSRQNADTMQDYFPSVSTEQASRPNSKAQPRCESVPITNTDPANLDSTDVDATRSSTAPPNIDLSLKLSDLENLNMRADDVATVAIEKEQQKFHTERRLNISSAMGVRQHGSPRYASLSGTPTGRRKRREREHAYLCMKFRERPCVRTESFLNDDLYDRVNNMSRECCDVLGPKACHECDRLNRRSNSALRNEANFPSIHISAANFSTMTIVNRVRPELNSRQVLERLAQGDISRQSFSRQRTSSDEERQEQDSEVDRPARQKKTSVSAFTVPDGLGFFTNFTDLTAQIFAKKRGERSGRPRHFNQGVGDSSNLPAITDVELVPKKEWERENPANYFGPPMLTRAEIERQKSHPRFYAGAGAKYELPEAPSFDEIAFQASGARHKRIRQLEARSDTPDSEISLFSVKSSHKDDEQSVAPSETETNTVSEDTDAKTTVQDLDNNLEVEPDSS</sequence>
<feature type="compositionally biased region" description="Polar residues" evidence="1">
    <location>
        <begin position="80"/>
        <end position="93"/>
    </location>
</feature>
<dbReference type="GeneID" id="119722820"/>
<proteinExistence type="predicted"/>
<dbReference type="EnsemblMetazoa" id="XM_038193192.1">
    <property type="protein sequence ID" value="XP_038049120.1"/>
    <property type="gene ID" value="LOC119722831"/>
</dbReference>
<name>A0A913ZDT8_PATMI</name>
<evidence type="ECO:0000313" key="3">
    <source>
        <dbReference type="Proteomes" id="UP000887568"/>
    </source>
</evidence>
<organism evidence="2 3">
    <name type="scientific">Patiria miniata</name>
    <name type="common">Bat star</name>
    <name type="synonym">Asterina miniata</name>
    <dbReference type="NCBI Taxonomy" id="46514"/>
    <lineage>
        <taxon>Eukaryota</taxon>
        <taxon>Metazoa</taxon>
        <taxon>Echinodermata</taxon>
        <taxon>Eleutherozoa</taxon>
        <taxon>Asterozoa</taxon>
        <taxon>Asteroidea</taxon>
        <taxon>Valvatacea</taxon>
        <taxon>Valvatida</taxon>
        <taxon>Asterinidae</taxon>
        <taxon>Patiria</taxon>
    </lineage>
</organism>
<feature type="region of interest" description="Disordered" evidence="1">
    <location>
        <begin position="357"/>
        <end position="377"/>
    </location>
</feature>
<feature type="compositionally biased region" description="Basic and acidic residues" evidence="1">
    <location>
        <begin position="308"/>
        <end position="325"/>
    </location>
</feature>
<feature type="compositionally biased region" description="Polar residues" evidence="1">
    <location>
        <begin position="101"/>
        <end position="112"/>
    </location>
</feature>
<keyword evidence="3" id="KW-1185">Reference proteome</keyword>